<organism evidence="3 4">
    <name type="scientific">Maribellus comscasis</name>
    <dbReference type="NCBI Taxonomy" id="2681766"/>
    <lineage>
        <taxon>Bacteria</taxon>
        <taxon>Pseudomonadati</taxon>
        <taxon>Bacteroidota</taxon>
        <taxon>Bacteroidia</taxon>
        <taxon>Marinilabiliales</taxon>
        <taxon>Prolixibacteraceae</taxon>
        <taxon>Maribellus</taxon>
    </lineage>
</organism>
<accession>A0A6I6JWG0</accession>
<feature type="domain" description="Glycosyltransferase 2-like" evidence="2">
    <location>
        <begin position="7"/>
        <end position="159"/>
    </location>
</feature>
<dbReference type="InterPro" id="IPR001173">
    <property type="entry name" value="Glyco_trans_2-like"/>
</dbReference>
<keyword evidence="4" id="KW-1185">Reference proteome</keyword>
<dbReference type="PANTHER" id="PTHR22916:SF67">
    <property type="entry name" value="COLANIC ACID BIOSYNTHESIS GLYCOSYL TRANSFERASE WCAE-RELATED"/>
    <property type="match status" value="1"/>
</dbReference>
<dbReference type="GO" id="GO:0016758">
    <property type="term" value="F:hexosyltransferase activity"/>
    <property type="evidence" value="ECO:0007669"/>
    <property type="project" value="UniProtKB-ARBA"/>
</dbReference>
<dbReference type="Gene3D" id="3.90.550.10">
    <property type="entry name" value="Spore Coat Polysaccharide Biosynthesis Protein SpsA, Chain A"/>
    <property type="match status" value="1"/>
</dbReference>
<dbReference type="InterPro" id="IPR029044">
    <property type="entry name" value="Nucleotide-diphossugar_trans"/>
</dbReference>
<protein>
    <submittedName>
        <fullName evidence="3">Glycosyltransferase</fullName>
    </submittedName>
</protein>
<dbReference type="SUPFAM" id="SSF53448">
    <property type="entry name" value="Nucleotide-diphospho-sugar transferases"/>
    <property type="match status" value="1"/>
</dbReference>
<dbReference type="Proteomes" id="UP000428260">
    <property type="component" value="Chromosome"/>
</dbReference>
<keyword evidence="3" id="KW-0808">Transferase</keyword>
<evidence type="ECO:0000259" key="2">
    <source>
        <dbReference type="Pfam" id="PF00535"/>
    </source>
</evidence>
<dbReference type="CDD" id="cd06433">
    <property type="entry name" value="GT_2_WfgS_like"/>
    <property type="match status" value="1"/>
</dbReference>
<keyword evidence="1" id="KW-0472">Membrane</keyword>
<feature type="transmembrane region" description="Helical" evidence="1">
    <location>
        <begin position="222"/>
        <end position="244"/>
    </location>
</feature>
<keyword evidence="1" id="KW-1133">Transmembrane helix</keyword>
<reference evidence="3 4" key="1">
    <citation type="submission" date="2019-11" db="EMBL/GenBank/DDBJ databases">
        <authorList>
            <person name="Zheng R.K."/>
            <person name="Sun C.M."/>
        </authorList>
    </citation>
    <scope>NUCLEOTIDE SEQUENCE [LARGE SCALE GENOMIC DNA]</scope>
    <source>
        <strain evidence="3 4">WC007</strain>
    </source>
</reference>
<dbReference type="RefSeq" id="WP_158866657.1">
    <property type="nucleotide sequence ID" value="NZ_CP046401.1"/>
</dbReference>
<dbReference type="Pfam" id="PF00535">
    <property type="entry name" value="Glycos_transf_2"/>
    <property type="match status" value="1"/>
</dbReference>
<dbReference type="EMBL" id="CP046401">
    <property type="protein sequence ID" value="QGY44447.1"/>
    <property type="molecule type" value="Genomic_DNA"/>
</dbReference>
<dbReference type="AlphaFoldDB" id="A0A6I6JWG0"/>
<evidence type="ECO:0000313" key="4">
    <source>
        <dbReference type="Proteomes" id="UP000428260"/>
    </source>
</evidence>
<evidence type="ECO:0000313" key="3">
    <source>
        <dbReference type="EMBL" id="QGY44447.1"/>
    </source>
</evidence>
<proteinExistence type="predicted"/>
<dbReference type="KEGG" id="mcos:GM418_12490"/>
<dbReference type="PANTHER" id="PTHR22916">
    <property type="entry name" value="GLYCOSYLTRANSFERASE"/>
    <property type="match status" value="1"/>
</dbReference>
<name>A0A6I6JWG0_9BACT</name>
<keyword evidence="1" id="KW-0812">Transmembrane</keyword>
<gene>
    <name evidence="3" type="ORF">GM418_12490</name>
</gene>
<evidence type="ECO:0000256" key="1">
    <source>
        <dbReference type="SAM" id="Phobius"/>
    </source>
</evidence>
<sequence length="258" mass="29752">MAIPKISIITIVFNDVKHIEGTILSVLEQTNDNIEYIIIDGSSSDGTLDVIKKYADKLSYWISEKDDGIYDAMNKGLRAATGDFIWFLNSGDQIHEKTAVDKFIQKIDEETDVIYGETVLIDEDGNILGMRRKKAPENLTWKSFFTGMMVCHQSVLVRRSVAPEYNEKYRFSADFEWVLVSLKKARKVVNSHQILSRYLEEGATTQNHKASLKERFEIMKRYFGFIPTVLIHVWLAFTSFFFSLQNKGDYRPFDSSKD</sequence>